<dbReference type="PATRIC" id="fig|1392.242.peg.5003"/>
<evidence type="ECO:0000313" key="3">
    <source>
        <dbReference type="Proteomes" id="UP000035904"/>
    </source>
</evidence>
<feature type="chain" id="PRO_5005254049" evidence="1">
    <location>
        <begin position="31"/>
        <end position="171"/>
    </location>
</feature>
<gene>
    <name evidence="2" type="ORF">ABW01_29405</name>
</gene>
<proteinExistence type="predicted"/>
<feature type="signal peptide" evidence="1">
    <location>
        <begin position="1"/>
        <end position="30"/>
    </location>
</feature>
<dbReference type="RefSeq" id="WP_047957238.1">
    <property type="nucleotide sequence ID" value="NZ_JBCNCB010000003.1"/>
</dbReference>
<keyword evidence="1" id="KW-0732">Signal</keyword>
<dbReference type="EMBL" id="LDPG01000047">
    <property type="protein sequence ID" value="KLV13965.1"/>
    <property type="molecule type" value="Genomic_DNA"/>
</dbReference>
<accession>A0A0J1KBW6</accession>
<protein>
    <submittedName>
        <fullName evidence="2">Uncharacterized protein</fullName>
    </submittedName>
</protein>
<organism evidence="2 3">
    <name type="scientific">Bacillus anthracis</name>
    <name type="common">anthrax bacterium</name>
    <dbReference type="NCBI Taxonomy" id="1392"/>
    <lineage>
        <taxon>Bacteria</taxon>
        <taxon>Bacillati</taxon>
        <taxon>Bacillota</taxon>
        <taxon>Bacilli</taxon>
        <taxon>Bacillales</taxon>
        <taxon>Bacillaceae</taxon>
        <taxon>Bacillus</taxon>
        <taxon>Bacillus cereus group</taxon>
    </lineage>
</organism>
<comment type="caution">
    <text evidence="2">The sequence shown here is derived from an EMBL/GenBank/DDBJ whole genome shotgun (WGS) entry which is preliminary data.</text>
</comment>
<sequence length="171" mass="18648">MTNLKKVLSGVTAAACAFSVVSFFPSTSQASEIEKNVKETINVEVTNFSTPLYENALTKGNDGDIQYVHPNPGGGDGYNQYVSSRTVRNSANERSLLIGLYSLAGGFWLGLGASIIGYLNGNQTWDYAVKTLYRHSNGSYKVSTLLYKNGQVVASGKSKVLSYKELGKWYY</sequence>
<evidence type="ECO:0000313" key="2">
    <source>
        <dbReference type="EMBL" id="KLV13965.1"/>
    </source>
</evidence>
<dbReference type="Proteomes" id="UP000035904">
    <property type="component" value="Unassembled WGS sequence"/>
</dbReference>
<dbReference type="AlphaFoldDB" id="A0A0J1KBW6"/>
<name>A0A0J1KBW6_BACAN</name>
<evidence type="ECO:0000256" key="1">
    <source>
        <dbReference type="SAM" id="SignalP"/>
    </source>
</evidence>
<reference evidence="2 3" key="1">
    <citation type="submission" date="2015-05" db="EMBL/GenBank/DDBJ databases">
        <title>Whole genome sequence and identification of bacterial endophytes from Costus igneus.</title>
        <authorList>
            <person name="Lee Y.P."/>
            <person name="Gan H.M."/>
            <person name="Eng W."/>
            <person name="Wheatley M.S."/>
            <person name="Caraballo A."/>
            <person name="Polter S."/>
            <person name="Savka M.A."/>
            <person name="Hudson A.O."/>
        </authorList>
    </citation>
    <scope>NUCLEOTIDE SEQUENCE [LARGE SCALE GENOMIC DNA]</scope>
    <source>
        <strain evidence="2 3">RIT375</strain>
    </source>
</reference>